<dbReference type="OrthoDB" id="445362at2759"/>
<name>A0A9W4TS80_9ASCO</name>
<evidence type="ECO:0000313" key="2">
    <source>
        <dbReference type="EMBL" id="CAI5755647.1"/>
    </source>
</evidence>
<dbReference type="AlphaFoldDB" id="A0A9W4TS80"/>
<evidence type="ECO:0000256" key="1">
    <source>
        <dbReference type="SAM" id="MobiDB-lite"/>
    </source>
</evidence>
<proteinExistence type="predicted"/>
<keyword evidence="3" id="KW-1185">Reference proteome</keyword>
<gene>
    <name evidence="2" type="ORF">CANVERA_P0163</name>
</gene>
<comment type="caution">
    <text evidence="2">The sequence shown here is derived from an EMBL/GenBank/DDBJ whole genome shotgun (WGS) entry which is preliminary data.</text>
</comment>
<accession>A0A9W4TS80</accession>
<feature type="compositionally biased region" description="Low complexity" evidence="1">
    <location>
        <begin position="177"/>
        <end position="190"/>
    </location>
</feature>
<feature type="region of interest" description="Disordered" evidence="1">
    <location>
        <begin position="154"/>
        <end position="223"/>
    </location>
</feature>
<protein>
    <submittedName>
        <fullName evidence="2">Uncharacterized protein</fullName>
    </submittedName>
</protein>
<reference evidence="2" key="1">
    <citation type="submission" date="2022-12" db="EMBL/GenBank/DDBJ databases">
        <authorList>
            <person name="Brejova B."/>
        </authorList>
    </citation>
    <scope>NUCLEOTIDE SEQUENCE</scope>
</reference>
<feature type="region of interest" description="Disordered" evidence="1">
    <location>
        <begin position="122"/>
        <end position="141"/>
    </location>
</feature>
<dbReference type="EMBL" id="CANTUO010000001">
    <property type="protein sequence ID" value="CAI5755647.1"/>
    <property type="molecule type" value="Genomic_DNA"/>
</dbReference>
<organism evidence="2 3">
    <name type="scientific">Candida verbasci</name>
    <dbReference type="NCBI Taxonomy" id="1227364"/>
    <lineage>
        <taxon>Eukaryota</taxon>
        <taxon>Fungi</taxon>
        <taxon>Dikarya</taxon>
        <taxon>Ascomycota</taxon>
        <taxon>Saccharomycotina</taxon>
        <taxon>Pichiomycetes</taxon>
        <taxon>Debaryomycetaceae</taxon>
        <taxon>Candida/Lodderomyces clade</taxon>
        <taxon>Candida</taxon>
    </lineage>
</organism>
<evidence type="ECO:0000313" key="3">
    <source>
        <dbReference type="Proteomes" id="UP001152885"/>
    </source>
</evidence>
<dbReference type="Proteomes" id="UP001152885">
    <property type="component" value="Unassembled WGS sequence"/>
</dbReference>
<feature type="compositionally biased region" description="Pro residues" evidence="1">
    <location>
        <begin position="213"/>
        <end position="223"/>
    </location>
</feature>
<sequence length="223" mass="25502">MFSQIQSEDYKVKEIRELLTNVILNFEETDEEDKVIHKLANKCRNIKWLRDSNTIIPKSDSPSSTNSSDSDLTEFKISKHASIKAGLRSDYHKHTTVHNFMERRNSEKKARESMIMENNANVFLSNEMKEPELNSTEDEVQEFKDSNILDLPTEYLNSKPLPKIPIPKKKQNQIYASNNSSSTSIGSNNSLKQKALKKTAPPPPDGNNKSRIVPPPPPPRRRK</sequence>